<dbReference type="Gene3D" id="3.40.50.150">
    <property type="entry name" value="Vaccinia Virus protein VP39"/>
    <property type="match status" value="1"/>
</dbReference>
<evidence type="ECO:0000256" key="3">
    <source>
        <dbReference type="ARBA" id="ARBA00022679"/>
    </source>
</evidence>
<accession>A0A840BJV4</accession>
<keyword evidence="5" id="KW-0443">Lipid metabolism</keyword>
<dbReference type="PANTHER" id="PTHR43667:SF2">
    <property type="entry name" value="FATTY ACID C-METHYL TRANSFERASE"/>
    <property type="match status" value="1"/>
</dbReference>
<dbReference type="InterPro" id="IPR003333">
    <property type="entry name" value="CMAS"/>
</dbReference>
<keyword evidence="2 7" id="KW-0489">Methyltransferase</keyword>
<comment type="similarity">
    <text evidence="1">Belongs to the CFA/CMAS family.</text>
</comment>
<keyword evidence="4" id="KW-0949">S-adenosyl-L-methionine</keyword>
<keyword evidence="3 7" id="KW-0808">Transferase</keyword>
<evidence type="ECO:0000256" key="2">
    <source>
        <dbReference type="ARBA" id="ARBA00022603"/>
    </source>
</evidence>
<gene>
    <name evidence="7" type="ORF">GGR36_001992</name>
</gene>
<evidence type="ECO:0000313" key="7">
    <source>
        <dbReference type="EMBL" id="MBB4012684.1"/>
    </source>
</evidence>
<dbReference type="PANTHER" id="PTHR43667">
    <property type="entry name" value="CYCLOPROPANE-FATTY-ACYL-PHOSPHOLIPID SYNTHASE"/>
    <property type="match status" value="1"/>
</dbReference>
<dbReference type="PIRSF" id="PIRSF003085">
    <property type="entry name" value="CMAS"/>
    <property type="match status" value="1"/>
</dbReference>
<feature type="active site" evidence="6">
    <location>
        <position position="383"/>
    </location>
</feature>
<keyword evidence="8" id="KW-1185">Reference proteome</keyword>
<evidence type="ECO:0000256" key="6">
    <source>
        <dbReference type="PIRSR" id="PIRSR003085-1"/>
    </source>
</evidence>
<dbReference type="RefSeq" id="WP_183634468.1">
    <property type="nucleotide sequence ID" value="NZ_BAABLE010000011.1"/>
</dbReference>
<evidence type="ECO:0000256" key="1">
    <source>
        <dbReference type="ARBA" id="ARBA00010815"/>
    </source>
</evidence>
<dbReference type="SUPFAM" id="SSF53335">
    <property type="entry name" value="S-adenosyl-L-methionine-dependent methyltransferases"/>
    <property type="match status" value="1"/>
</dbReference>
<sequence length="404" mass="45277">MSAIENTLAGRIDLLPGAANAVLRMLGALRGGSLELSLPNGERVRVGQGHHVASLAVAEWSVFETLIAKGSIGFAEDYVNGLWRTDNLAGLLTLSAQNRDAMSRAIHGNALRLIGYKLWHSLRANTRKGARRNIEAHYDLGNDFYRLWLDETMTYSSALFAAPDQDLADAQRAKYRRILAQLDAQPGQRILEVGCGWGGFAEVATLEFGCEVLGLTLSPAQLEYARQRAEQGGFAKHASFELCDYRDVRGTYDHIVSIEMYEAVGERFWPSYFQQLQARLAPGGRAVIQAITIEDALFGFYRKNPDFIQRYIFPGGMLASPERIRKLSGKAGLKVVDDLAFGLDYARTLAIWHQRFDQVRERVMALGFDERFLRLWQFYLAYCEAGFRAGSTDVYHYTFAHEGV</sequence>
<reference evidence="7 8" key="1">
    <citation type="submission" date="2020-08" db="EMBL/GenBank/DDBJ databases">
        <title>Genomic Encyclopedia of Type Strains, Phase IV (KMG-IV): sequencing the most valuable type-strain genomes for metagenomic binning, comparative biology and taxonomic classification.</title>
        <authorList>
            <person name="Goeker M."/>
        </authorList>
    </citation>
    <scope>NUCLEOTIDE SEQUENCE [LARGE SCALE GENOMIC DNA]</scope>
    <source>
        <strain evidence="7 8">DSM 106739</strain>
    </source>
</reference>
<evidence type="ECO:0000256" key="5">
    <source>
        <dbReference type="ARBA" id="ARBA00023098"/>
    </source>
</evidence>
<evidence type="ECO:0000313" key="8">
    <source>
        <dbReference type="Proteomes" id="UP000561045"/>
    </source>
</evidence>
<dbReference type="EC" id="2.1.1.79" evidence="7"/>
<dbReference type="Pfam" id="PF02353">
    <property type="entry name" value="CMAS"/>
    <property type="match status" value="1"/>
</dbReference>
<protein>
    <submittedName>
        <fullName evidence="7">Cyclopropane-fatty-acyl-phospholipid synthase</fullName>
        <ecNumber evidence="7">2.1.1.79</ecNumber>
    </submittedName>
</protein>
<proteinExistence type="inferred from homology"/>
<dbReference type="EMBL" id="JACIET010000001">
    <property type="protein sequence ID" value="MBB4012684.1"/>
    <property type="molecule type" value="Genomic_DNA"/>
</dbReference>
<dbReference type="Proteomes" id="UP000561045">
    <property type="component" value="Unassembled WGS sequence"/>
</dbReference>
<dbReference type="CDD" id="cd02440">
    <property type="entry name" value="AdoMet_MTases"/>
    <property type="match status" value="1"/>
</dbReference>
<dbReference type="GO" id="GO:0008610">
    <property type="term" value="P:lipid biosynthetic process"/>
    <property type="evidence" value="ECO:0007669"/>
    <property type="project" value="InterPro"/>
</dbReference>
<comment type="caution">
    <text evidence="7">The sequence shown here is derived from an EMBL/GenBank/DDBJ whole genome shotgun (WGS) entry which is preliminary data.</text>
</comment>
<organism evidence="7 8">
    <name type="scientific">Niveibacterium umoris</name>
    <dbReference type="NCBI Taxonomy" id="1193620"/>
    <lineage>
        <taxon>Bacteria</taxon>
        <taxon>Pseudomonadati</taxon>
        <taxon>Pseudomonadota</taxon>
        <taxon>Betaproteobacteria</taxon>
        <taxon>Rhodocyclales</taxon>
        <taxon>Rhodocyclaceae</taxon>
        <taxon>Niveibacterium</taxon>
    </lineage>
</organism>
<dbReference type="AlphaFoldDB" id="A0A840BJV4"/>
<dbReference type="InterPro" id="IPR050723">
    <property type="entry name" value="CFA/CMAS"/>
</dbReference>
<evidence type="ECO:0000256" key="4">
    <source>
        <dbReference type="ARBA" id="ARBA00022691"/>
    </source>
</evidence>
<dbReference type="GO" id="GO:0032259">
    <property type="term" value="P:methylation"/>
    <property type="evidence" value="ECO:0007669"/>
    <property type="project" value="UniProtKB-KW"/>
</dbReference>
<name>A0A840BJV4_9RHOO</name>
<dbReference type="InterPro" id="IPR029063">
    <property type="entry name" value="SAM-dependent_MTases_sf"/>
</dbReference>
<dbReference type="GO" id="GO:0008825">
    <property type="term" value="F:cyclopropane-fatty-acyl-phospholipid synthase activity"/>
    <property type="evidence" value="ECO:0007669"/>
    <property type="project" value="UniProtKB-EC"/>
</dbReference>